<dbReference type="AlphaFoldDB" id="A0AAW0EIZ4"/>
<protein>
    <submittedName>
        <fullName evidence="2">Uncharacterized protein</fullName>
    </submittedName>
</protein>
<dbReference type="Proteomes" id="UP001362999">
    <property type="component" value="Unassembled WGS sequence"/>
</dbReference>
<proteinExistence type="predicted"/>
<sequence length="202" mass="22755">MSSSRRFTLPDDETVPPPHTEHVYPYSFQPLQVTCNYQPVDSTPDACTGRDHPFNINAPTTTPRRRNLSPSPSPKPKQNKIYLFGFRPFDDRFDSTDIAHRTVLGKLYAQMAGDVSSHTNITTNAKAGFAMVWFAVSDPELVIVTTIHGSTRIPYARHLEKLQDILGLEEGPMWVPDDGMVFREDRNVSVVVSSRCSVFLRC</sequence>
<keyword evidence="3" id="KW-1185">Reference proteome</keyword>
<accession>A0AAW0EIZ4</accession>
<comment type="caution">
    <text evidence="2">The sequence shown here is derived from an EMBL/GenBank/DDBJ whole genome shotgun (WGS) entry which is preliminary data.</text>
</comment>
<evidence type="ECO:0000256" key="1">
    <source>
        <dbReference type="SAM" id="MobiDB-lite"/>
    </source>
</evidence>
<evidence type="ECO:0000313" key="2">
    <source>
        <dbReference type="EMBL" id="KAK7064713.1"/>
    </source>
</evidence>
<organism evidence="2 3">
    <name type="scientific">Favolaschia claudopus</name>
    <dbReference type="NCBI Taxonomy" id="2862362"/>
    <lineage>
        <taxon>Eukaryota</taxon>
        <taxon>Fungi</taxon>
        <taxon>Dikarya</taxon>
        <taxon>Basidiomycota</taxon>
        <taxon>Agaricomycotina</taxon>
        <taxon>Agaricomycetes</taxon>
        <taxon>Agaricomycetidae</taxon>
        <taxon>Agaricales</taxon>
        <taxon>Marasmiineae</taxon>
        <taxon>Mycenaceae</taxon>
        <taxon>Favolaschia</taxon>
    </lineage>
</organism>
<name>A0AAW0EIZ4_9AGAR</name>
<feature type="region of interest" description="Disordered" evidence="1">
    <location>
        <begin position="44"/>
        <end position="78"/>
    </location>
</feature>
<evidence type="ECO:0000313" key="3">
    <source>
        <dbReference type="Proteomes" id="UP001362999"/>
    </source>
</evidence>
<gene>
    <name evidence="2" type="ORF">R3P38DRAFT_56026</name>
</gene>
<reference evidence="2 3" key="1">
    <citation type="journal article" date="2024" name="J Genomics">
        <title>Draft genome sequencing and assembly of Favolaschia claudopus CIRM-BRFM 2984 isolated from oak limbs.</title>
        <authorList>
            <person name="Navarro D."/>
            <person name="Drula E."/>
            <person name="Chaduli D."/>
            <person name="Cazenave R."/>
            <person name="Ahrendt S."/>
            <person name="Wang J."/>
            <person name="Lipzen A."/>
            <person name="Daum C."/>
            <person name="Barry K."/>
            <person name="Grigoriev I.V."/>
            <person name="Favel A."/>
            <person name="Rosso M.N."/>
            <person name="Martin F."/>
        </authorList>
    </citation>
    <scope>NUCLEOTIDE SEQUENCE [LARGE SCALE GENOMIC DNA]</scope>
    <source>
        <strain evidence="2 3">CIRM-BRFM 2984</strain>
    </source>
</reference>
<dbReference type="EMBL" id="JAWWNJ010000001">
    <property type="protein sequence ID" value="KAK7064713.1"/>
    <property type="molecule type" value="Genomic_DNA"/>
</dbReference>